<dbReference type="InterPro" id="IPR050164">
    <property type="entry name" value="Peptidase_C19"/>
</dbReference>
<dbReference type="AlphaFoldDB" id="U4LG52"/>
<dbReference type="eggNOG" id="ENOG502QSIQ">
    <property type="taxonomic scope" value="Eukaryota"/>
</dbReference>
<dbReference type="GO" id="GO:0005829">
    <property type="term" value="C:cytosol"/>
    <property type="evidence" value="ECO:0007669"/>
    <property type="project" value="TreeGrafter"/>
</dbReference>
<feature type="domain" description="USP" evidence="5">
    <location>
        <begin position="48"/>
        <end position="637"/>
    </location>
</feature>
<dbReference type="PROSITE" id="PS50235">
    <property type="entry name" value="USP_3"/>
    <property type="match status" value="1"/>
</dbReference>
<keyword evidence="1" id="KW-0645">Protease</keyword>
<dbReference type="EMBL" id="HF936073">
    <property type="protein sequence ID" value="CCX14908.1"/>
    <property type="molecule type" value="Genomic_DNA"/>
</dbReference>
<keyword evidence="7" id="KW-1185">Reference proteome</keyword>
<feature type="compositionally biased region" description="Pro residues" evidence="3">
    <location>
        <begin position="344"/>
        <end position="356"/>
    </location>
</feature>
<feature type="coiled-coil region" evidence="2">
    <location>
        <begin position="148"/>
        <end position="175"/>
    </location>
</feature>
<dbReference type="Proteomes" id="UP000018144">
    <property type="component" value="Unassembled WGS sequence"/>
</dbReference>
<feature type="compositionally biased region" description="Polar residues" evidence="3">
    <location>
        <begin position="550"/>
        <end position="569"/>
    </location>
</feature>
<dbReference type="PROSITE" id="PS00973">
    <property type="entry name" value="USP_2"/>
    <property type="match status" value="1"/>
</dbReference>
<feature type="compositionally biased region" description="Basic and acidic residues" evidence="3">
    <location>
        <begin position="574"/>
        <end position="586"/>
    </location>
</feature>
<evidence type="ECO:0000259" key="5">
    <source>
        <dbReference type="PROSITE" id="PS50235"/>
    </source>
</evidence>
<name>U4LG52_PYROM</name>
<keyword evidence="1" id="KW-0788">Thiol protease</keyword>
<organism evidence="6 7">
    <name type="scientific">Pyronema omphalodes (strain CBS 100304)</name>
    <name type="common">Pyronema confluens</name>
    <dbReference type="NCBI Taxonomy" id="1076935"/>
    <lineage>
        <taxon>Eukaryota</taxon>
        <taxon>Fungi</taxon>
        <taxon>Dikarya</taxon>
        <taxon>Ascomycota</taxon>
        <taxon>Pezizomycotina</taxon>
        <taxon>Pezizomycetes</taxon>
        <taxon>Pezizales</taxon>
        <taxon>Pyronemataceae</taxon>
        <taxon>Pyronema</taxon>
    </lineage>
</organism>
<gene>
    <name evidence="6" type="ORF">PCON_01134</name>
</gene>
<reference evidence="6 7" key="1">
    <citation type="journal article" date="2013" name="PLoS Genet.">
        <title>The genome and development-dependent transcriptomes of Pyronema confluens: a window into fungal evolution.</title>
        <authorList>
            <person name="Traeger S."/>
            <person name="Altegoer F."/>
            <person name="Freitag M."/>
            <person name="Gabaldon T."/>
            <person name="Kempken F."/>
            <person name="Kumar A."/>
            <person name="Marcet-Houben M."/>
            <person name="Poggeler S."/>
            <person name="Stajich J.E."/>
            <person name="Nowrousian M."/>
        </authorList>
    </citation>
    <scope>NUCLEOTIDE SEQUENCE [LARGE SCALE GENOMIC DNA]</scope>
    <source>
        <strain evidence="7">CBS 100304</strain>
        <tissue evidence="6">Vegetative mycelium</tissue>
    </source>
</reference>
<dbReference type="PANTHER" id="PTHR24006:SF904">
    <property type="entry name" value="UBIQUITIN CARBOXYL-TERMINAL HYDROLASE 16"/>
    <property type="match status" value="1"/>
</dbReference>
<protein>
    <recommendedName>
        <fullName evidence="1">Ubiquitin carboxyl-terminal hydrolase</fullName>
        <ecNumber evidence="1">3.4.19.12</ecNumber>
    </recommendedName>
</protein>
<dbReference type="SUPFAM" id="SSF54001">
    <property type="entry name" value="Cysteine proteinases"/>
    <property type="match status" value="1"/>
</dbReference>
<dbReference type="GO" id="GO:0006508">
    <property type="term" value="P:proteolysis"/>
    <property type="evidence" value="ECO:0007669"/>
    <property type="project" value="UniProtKB-KW"/>
</dbReference>
<dbReference type="STRING" id="1076935.U4LG52"/>
<dbReference type="PROSITE" id="PS00972">
    <property type="entry name" value="USP_1"/>
    <property type="match status" value="1"/>
</dbReference>
<keyword evidence="2" id="KW-0175">Coiled coil</keyword>
<feature type="region of interest" description="Disordered" evidence="3">
    <location>
        <begin position="472"/>
        <end position="605"/>
    </location>
</feature>
<dbReference type="OrthoDB" id="2248014at2759"/>
<evidence type="ECO:0000256" key="1">
    <source>
        <dbReference type="RuleBase" id="RU366025"/>
    </source>
</evidence>
<feature type="compositionally biased region" description="Polar residues" evidence="3">
    <location>
        <begin position="527"/>
        <end position="543"/>
    </location>
</feature>
<dbReference type="InterPro" id="IPR018200">
    <property type="entry name" value="USP_CS"/>
</dbReference>
<dbReference type="Pfam" id="PF00443">
    <property type="entry name" value="UCH"/>
    <property type="match status" value="1"/>
</dbReference>
<dbReference type="EC" id="3.4.19.12" evidence="1"/>
<dbReference type="InterPro" id="IPR038765">
    <property type="entry name" value="Papain-like_cys_pep_sf"/>
</dbReference>
<feature type="compositionally biased region" description="Low complexity" evidence="3">
    <location>
        <begin position="472"/>
        <end position="490"/>
    </location>
</feature>
<dbReference type="CDD" id="cd02662">
    <property type="entry name" value="Peptidase_C19F"/>
    <property type="match status" value="1"/>
</dbReference>
<feature type="region of interest" description="Disordered" evidence="3">
    <location>
        <begin position="193"/>
        <end position="241"/>
    </location>
</feature>
<dbReference type="InterPro" id="IPR001394">
    <property type="entry name" value="Peptidase_C19_UCH"/>
</dbReference>
<dbReference type="GO" id="GO:0016579">
    <property type="term" value="P:protein deubiquitination"/>
    <property type="evidence" value="ECO:0007669"/>
    <property type="project" value="InterPro"/>
</dbReference>
<evidence type="ECO:0000313" key="7">
    <source>
        <dbReference type="Proteomes" id="UP000018144"/>
    </source>
</evidence>
<dbReference type="GO" id="GO:0005634">
    <property type="term" value="C:nucleus"/>
    <property type="evidence" value="ECO:0007669"/>
    <property type="project" value="TreeGrafter"/>
</dbReference>
<keyword evidence="1" id="KW-0833">Ubl conjugation pathway</keyword>
<dbReference type="PANTHER" id="PTHR24006">
    <property type="entry name" value="UBIQUITIN CARBOXYL-TERMINAL HYDROLASE"/>
    <property type="match status" value="1"/>
</dbReference>
<feature type="compositionally biased region" description="Polar residues" evidence="3">
    <location>
        <begin position="491"/>
        <end position="503"/>
    </location>
</feature>
<keyword evidence="4" id="KW-0472">Membrane</keyword>
<keyword evidence="4" id="KW-1133">Transmembrane helix</keyword>
<keyword evidence="4" id="KW-0812">Transmembrane</keyword>
<comment type="similarity">
    <text evidence="1">Belongs to the peptidase C19 family.</text>
</comment>
<accession>U4LG52</accession>
<keyword evidence="1 6" id="KW-0378">Hydrolase</keyword>
<dbReference type="OMA" id="HMRITVF"/>
<feature type="transmembrane region" description="Helical" evidence="4">
    <location>
        <begin position="12"/>
        <end position="33"/>
    </location>
</feature>
<feature type="region of interest" description="Disordered" evidence="3">
    <location>
        <begin position="339"/>
        <end position="364"/>
    </location>
</feature>
<sequence length="640" mass="69904">MAPAEKHVTLAYAATASLAAVTLVYVFAPTWFIDSTSSSSKDRKRCVVGLVNPANDCFINSILQALAGLEDLRSYLSQRTQAVKLRSEYIVDFEQKPFLTIALKEILDSLNERPLQKKTISARPFLLTLERVFKKQISRTQQDAHEFLQVVAETLAEEHEAMMKLEKELVGVKRKGIEELLEDEASEMVIVSPPEIETPREAAGASSTSPLAADLPATSAPSETTPEEKPAAVEPKPTPPMPLIGHLISTLSCQTCSFSPKPTTSSFVVLTLPVPQKSSTTLADCIDLSLSLEFIDDFHCSGCHLSAAISHYSRRLASLPPDTPSSVRSELETTIAALREADPENPPPNIPLPPASSVPKTRISKQTSITHHPAIIALHLSRSIFDTYPPRKNTAKVQFKETLQMGGILRPIRYRLMGVVVHKGGHDSGHYECFRRQVTARGPYSTPSPAGMGTPIPGMPMMGGMWMPGMPRMSGTNTPIGTPIPGTPGTRSSAATPGNSTPGSPYLGASGSVTPVGTSIRLGDDLNLNNTRPSMSSDNNSFLSPIPTPVSGSGRTSVAGSIFTSNSGVETEDERDKDGKDKDKDAKKRKKKEEKEKEKRNRNNKWWRISDDKIKECRTSDVLGMQKEVYLLFYQREERD</sequence>
<evidence type="ECO:0000256" key="2">
    <source>
        <dbReference type="SAM" id="Coils"/>
    </source>
</evidence>
<dbReference type="GO" id="GO:0004843">
    <property type="term" value="F:cysteine-type deubiquitinase activity"/>
    <property type="evidence" value="ECO:0007669"/>
    <property type="project" value="UniProtKB-UniRule"/>
</dbReference>
<evidence type="ECO:0000256" key="4">
    <source>
        <dbReference type="SAM" id="Phobius"/>
    </source>
</evidence>
<evidence type="ECO:0000313" key="6">
    <source>
        <dbReference type="EMBL" id="CCX14908.1"/>
    </source>
</evidence>
<evidence type="ECO:0000256" key="3">
    <source>
        <dbReference type="SAM" id="MobiDB-lite"/>
    </source>
</evidence>
<proteinExistence type="inferred from homology"/>
<comment type="catalytic activity">
    <reaction evidence="1">
        <text>Thiol-dependent hydrolysis of ester, thioester, amide, peptide and isopeptide bonds formed by the C-terminal Gly of ubiquitin (a 76-residue protein attached to proteins as an intracellular targeting signal).</text>
        <dbReference type="EC" id="3.4.19.12"/>
    </reaction>
</comment>
<dbReference type="InterPro" id="IPR028889">
    <property type="entry name" value="USP"/>
</dbReference>
<dbReference type="Gene3D" id="3.90.70.10">
    <property type="entry name" value="Cysteine proteinases"/>
    <property type="match status" value="1"/>
</dbReference>